<evidence type="ECO:0000313" key="9">
    <source>
        <dbReference type="RefSeq" id="XP_014486308.1"/>
    </source>
</evidence>
<feature type="domain" description="Major facilitator superfamily associated" evidence="7">
    <location>
        <begin position="26"/>
        <end position="632"/>
    </location>
</feature>
<dbReference type="InterPro" id="IPR051717">
    <property type="entry name" value="MFS_MFSD6"/>
</dbReference>
<dbReference type="KEGG" id="dqu:106750455"/>
<evidence type="ECO:0000259" key="7">
    <source>
        <dbReference type="Pfam" id="PF12832"/>
    </source>
</evidence>
<feature type="transmembrane region" description="Helical" evidence="6">
    <location>
        <begin position="551"/>
        <end position="572"/>
    </location>
</feature>
<feature type="transmembrane region" description="Helical" evidence="6">
    <location>
        <begin position="104"/>
        <end position="123"/>
    </location>
</feature>
<evidence type="ECO:0000256" key="4">
    <source>
        <dbReference type="ARBA" id="ARBA00022989"/>
    </source>
</evidence>
<dbReference type="AlphaFoldDB" id="A0A6P3Y7I4"/>
<dbReference type="SUPFAM" id="SSF103473">
    <property type="entry name" value="MFS general substrate transporter"/>
    <property type="match status" value="2"/>
</dbReference>
<evidence type="ECO:0000256" key="5">
    <source>
        <dbReference type="ARBA" id="ARBA00023136"/>
    </source>
</evidence>
<evidence type="ECO:0000313" key="8">
    <source>
        <dbReference type="Proteomes" id="UP000515204"/>
    </source>
</evidence>
<dbReference type="OrthoDB" id="6414167at2759"/>
<evidence type="ECO:0000256" key="6">
    <source>
        <dbReference type="SAM" id="Phobius"/>
    </source>
</evidence>
<protein>
    <submittedName>
        <fullName evidence="9">Uncharacterized protein LOC106750455 isoform X1</fullName>
    </submittedName>
</protein>
<feature type="transmembrane region" description="Helical" evidence="6">
    <location>
        <begin position="521"/>
        <end position="539"/>
    </location>
</feature>
<feature type="transmembrane region" description="Helical" evidence="6">
    <location>
        <begin position="611"/>
        <end position="634"/>
    </location>
</feature>
<keyword evidence="8" id="KW-1185">Reference proteome</keyword>
<feature type="transmembrane region" description="Helical" evidence="6">
    <location>
        <begin position="488"/>
        <end position="509"/>
    </location>
</feature>
<keyword evidence="5 6" id="KW-0472">Membrane</keyword>
<organism evidence="8 9">
    <name type="scientific">Dinoponera quadriceps</name>
    <name type="common">South American ant</name>
    <dbReference type="NCBI Taxonomy" id="609295"/>
    <lineage>
        <taxon>Eukaryota</taxon>
        <taxon>Metazoa</taxon>
        <taxon>Ecdysozoa</taxon>
        <taxon>Arthropoda</taxon>
        <taxon>Hexapoda</taxon>
        <taxon>Insecta</taxon>
        <taxon>Pterygota</taxon>
        <taxon>Neoptera</taxon>
        <taxon>Endopterygota</taxon>
        <taxon>Hymenoptera</taxon>
        <taxon>Apocrita</taxon>
        <taxon>Aculeata</taxon>
        <taxon>Formicoidea</taxon>
        <taxon>Formicidae</taxon>
        <taxon>Ponerinae</taxon>
        <taxon>Ponerini</taxon>
        <taxon>Dinoponera</taxon>
    </lineage>
</organism>
<reference evidence="9" key="1">
    <citation type="submission" date="2025-08" db="UniProtKB">
        <authorList>
            <consortium name="RefSeq"/>
        </authorList>
    </citation>
    <scope>IDENTIFICATION</scope>
</reference>
<dbReference type="PANTHER" id="PTHR16172:SF27">
    <property type="entry name" value="FI19426P1"/>
    <property type="match status" value="1"/>
</dbReference>
<name>A0A6P3Y7I4_DINQU</name>
<dbReference type="Proteomes" id="UP000515204">
    <property type="component" value="Unplaced"/>
</dbReference>
<dbReference type="RefSeq" id="XP_014486308.1">
    <property type="nucleotide sequence ID" value="XM_014630822.1"/>
</dbReference>
<gene>
    <name evidence="9" type="primary">LOC106750455</name>
</gene>
<evidence type="ECO:0000256" key="2">
    <source>
        <dbReference type="ARBA" id="ARBA00005241"/>
    </source>
</evidence>
<feature type="transmembrane region" description="Helical" evidence="6">
    <location>
        <begin position="406"/>
        <end position="426"/>
    </location>
</feature>
<dbReference type="GO" id="GO:0016020">
    <property type="term" value="C:membrane"/>
    <property type="evidence" value="ECO:0007669"/>
    <property type="project" value="UniProtKB-SubCell"/>
</dbReference>
<feature type="transmembrane region" description="Helical" evidence="6">
    <location>
        <begin position="63"/>
        <end position="83"/>
    </location>
</feature>
<keyword evidence="4 6" id="KW-1133">Transmembrane helix</keyword>
<feature type="transmembrane region" description="Helical" evidence="6">
    <location>
        <begin position="646"/>
        <end position="666"/>
    </location>
</feature>
<comment type="subcellular location">
    <subcellularLocation>
        <location evidence="1">Membrane</location>
        <topology evidence="1">Multi-pass membrane protein</topology>
    </subcellularLocation>
</comment>
<evidence type="ECO:0000256" key="3">
    <source>
        <dbReference type="ARBA" id="ARBA00022692"/>
    </source>
</evidence>
<dbReference type="InterPro" id="IPR036259">
    <property type="entry name" value="MFS_trans_sf"/>
</dbReference>
<feature type="transmembrane region" description="Helical" evidence="6">
    <location>
        <begin position="578"/>
        <end position="599"/>
    </location>
</feature>
<accession>A0A6P3Y7I4</accession>
<feature type="transmembrane region" description="Helical" evidence="6">
    <location>
        <begin position="433"/>
        <end position="453"/>
    </location>
</feature>
<keyword evidence="3 6" id="KW-0812">Transmembrane</keyword>
<dbReference type="Pfam" id="PF12832">
    <property type="entry name" value="MFS_1_like"/>
    <property type="match status" value="1"/>
</dbReference>
<dbReference type="GeneID" id="106750455"/>
<comment type="similarity">
    <text evidence="2">Belongs to the major facilitator superfamily. MFSD6 family.</text>
</comment>
<feature type="transmembrane region" description="Helical" evidence="6">
    <location>
        <begin position="21"/>
        <end position="47"/>
    </location>
</feature>
<evidence type="ECO:0000256" key="1">
    <source>
        <dbReference type="ARBA" id="ARBA00004141"/>
    </source>
</evidence>
<sequence>MATTASTEKMDMAKDLPKKKLVNTNLISLKCLLFIFFGGLGCLFPFLPLHMTKVGLNIEDVRFISTVSPAIAIIGPVVAGLIADKLARRHGKNDKSSSGRYLRVMIAVACIFSAFFYSLLMLMPRKDFALLSAGQGPRLKFNCDRHGAMVRQERCETRYGCHRWTDDDSGVGTMLLENCNYACYPTSGSGRRYNTEFALGTTVFKNAVDTDPDADFEGSGAITVAPLAGVQQDHEETRKTRRYIIAENEPPHLCYKDEDDNVVCHVYTEYSGSLQVNGSLGQALNAENEKEWCAYPVAEYFSCRIPPDLEIRIQAEFNQSCSIECDLIDPYTLPGNVLAESQCQPFGDWAVASCNGQFGCRPCVWIYLAVRIADIFPTTAVALIDAAVVIATRETSCGRGDVGRQLAFGSLGFALFGPLAGYLSVLTSNIGPAYWLPLVLHAVMMILAAVVALSANDMPLSPPEWWWHTRSGMLALPMSAVKRYGCETAALFFVLLALGTFWSVMDSYLPLHLQRLGGDELSIGVAMTVGAIPAFLFLWKSEHLVDYCGHSNLLITAFTVYIIRFIGLSLVAEPWWSLISEALEVFTLGIMWVTAILYLRHLVPRHLTVTAQGLPVIAHFGFGRSIGAAIGAYVNIGDGDIVNSLRYVYCCMAVAAAVVAVLYFILYHGLLKPKCHAHTIQGPRQPSTIVQAAIRDYELTMNGNGNYTPLRVYHNGMGRKGQFRY</sequence>
<proteinExistence type="inferred from homology"/>
<dbReference type="InterPro" id="IPR024989">
    <property type="entry name" value="MFS_assoc_dom"/>
</dbReference>
<dbReference type="Gene3D" id="1.20.1250.20">
    <property type="entry name" value="MFS general substrate transporter like domains"/>
    <property type="match status" value="2"/>
</dbReference>
<dbReference type="PANTHER" id="PTHR16172">
    <property type="entry name" value="MAJOR FACILITATOR SUPERFAMILY DOMAIN-CONTAINING PROTEIN 6-LIKE"/>
    <property type="match status" value="1"/>
</dbReference>